<dbReference type="OrthoDB" id="827641at2"/>
<reference evidence="2 3" key="1">
    <citation type="journal article" date="2018" name="Antonie Van Leeuwenhoek">
        <title>Larkinella terrae sp. nov., isolated from soil on Jeju Island, South Korea.</title>
        <authorList>
            <person name="Ten L.N."/>
            <person name="Jeon J."/>
            <person name="Park S.J."/>
            <person name="Park S."/>
            <person name="Lee S.Y."/>
            <person name="Kim M.K."/>
            <person name="Jung H.Y."/>
        </authorList>
    </citation>
    <scope>NUCLEOTIDE SEQUENCE [LARGE SCALE GENOMIC DNA]</scope>
    <source>
        <strain evidence="2 3">KCTC 52001</strain>
    </source>
</reference>
<evidence type="ECO:0000313" key="3">
    <source>
        <dbReference type="Proteomes" id="UP000441754"/>
    </source>
</evidence>
<keyword evidence="1" id="KW-0732">Signal</keyword>
<evidence type="ECO:0000256" key="1">
    <source>
        <dbReference type="SAM" id="SignalP"/>
    </source>
</evidence>
<comment type="caution">
    <text evidence="2">The sequence shown here is derived from an EMBL/GenBank/DDBJ whole genome shotgun (WGS) entry which is preliminary data.</text>
</comment>
<evidence type="ECO:0000313" key="2">
    <source>
        <dbReference type="EMBL" id="MRS61577.1"/>
    </source>
</evidence>
<sequence>MKKLRRLPLLHRIFCLLMAINVLNFSIDPPDEIAQSAIQNVGVEDLSVNKMESIGEVFLEKVLEIPNAIPEQDDPDHPVAVKLVKSVYDWNASQAVASVEKITVSFPLLSQKKPFFYASFYSSHSPEIDSPPPKRA</sequence>
<organism evidence="2 3">
    <name type="scientific">Larkinella terrae</name>
    <dbReference type="NCBI Taxonomy" id="2025311"/>
    <lineage>
        <taxon>Bacteria</taxon>
        <taxon>Pseudomonadati</taxon>
        <taxon>Bacteroidota</taxon>
        <taxon>Cytophagia</taxon>
        <taxon>Cytophagales</taxon>
        <taxon>Spirosomataceae</taxon>
        <taxon>Larkinella</taxon>
    </lineage>
</organism>
<accession>A0A7K0EID8</accession>
<keyword evidence="3" id="KW-1185">Reference proteome</keyword>
<feature type="signal peptide" evidence="1">
    <location>
        <begin position="1"/>
        <end position="24"/>
    </location>
</feature>
<name>A0A7K0EID8_9BACT</name>
<dbReference type="RefSeq" id="WP_154174966.1">
    <property type="nucleotide sequence ID" value="NZ_WJXZ01000005.1"/>
</dbReference>
<protein>
    <submittedName>
        <fullName evidence="2">Uncharacterized protein</fullName>
    </submittedName>
</protein>
<dbReference type="EMBL" id="WJXZ01000005">
    <property type="protein sequence ID" value="MRS61577.1"/>
    <property type="molecule type" value="Genomic_DNA"/>
</dbReference>
<dbReference type="AlphaFoldDB" id="A0A7K0EID8"/>
<dbReference type="Proteomes" id="UP000441754">
    <property type="component" value="Unassembled WGS sequence"/>
</dbReference>
<feature type="chain" id="PRO_5029588516" evidence="1">
    <location>
        <begin position="25"/>
        <end position="136"/>
    </location>
</feature>
<proteinExistence type="predicted"/>
<gene>
    <name evidence="2" type="ORF">GJJ30_09785</name>
</gene>